<reference evidence="1 2" key="2">
    <citation type="journal article" date="2022" name="Mol. Ecol. Resour.">
        <title>The genomes of chicory, endive, great burdock and yacon provide insights into Asteraceae paleo-polyploidization history and plant inulin production.</title>
        <authorList>
            <person name="Fan W."/>
            <person name="Wang S."/>
            <person name="Wang H."/>
            <person name="Wang A."/>
            <person name="Jiang F."/>
            <person name="Liu H."/>
            <person name="Zhao H."/>
            <person name="Xu D."/>
            <person name="Zhang Y."/>
        </authorList>
    </citation>
    <scope>NUCLEOTIDE SEQUENCE [LARGE SCALE GENOMIC DNA]</scope>
    <source>
        <strain evidence="2">cv. Niubang</strain>
    </source>
</reference>
<sequence length="161" mass="18066">MMDSNKKIPRRDIAEKGPTNSMMYLKRSAGRPEPEGPTPTATHASAVRQGLGQSRTEQGREHGVLDQDEMRETERVRGDGGFETDKELFESDTEVDEDIDLRDVSSDDDPDDQDDHNRSHDTMLHLIHPHMGPLPSMSYSNDSTEESVHGADAMDMDILCR</sequence>
<dbReference type="EMBL" id="CM042047">
    <property type="protein sequence ID" value="KAI3770954.1"/>
    <property type="molecule type" value="Genomic_DNA"/>
</dbReference>
<proteinExistence type="predicted"/>
<reference evidence="2" key="1">
    <citation type="journal article" date="2022" name="Mol. Ecol. Resour.">
        <title>The genomes of chicory, endive, great burdock and yacon provide insights into Asteraceae palaeo-polyploidization history and plant inulin production.</title>
        <authorList>
            <person name="Fan W."/>
            <person name="Wang S."/>
            <person name="Wang H."/>
            <person name="Wang A."/>
            <person name="Jiang F."/>
            <person name="Liu H."/>
            <person name="Zhao H."/>
            <person name="Xu D."/>
            <person name="Zhang Y."/>
        </authorList>
    </citation>
    <scope>NUCLEOTIDE SEQUENCE [LARGE SCALE GENOMIC DNA]</scope>
    <source>
        <strain evidence="2">cv. Niubang</strain>
    </source>
</reference>
<keyword evidence="2" id="KW-1185">Reference proteome</keyword>
<evidence type="ECO:0000313" key="1">
    <source>
        <dbReference type="EMBL" id="KAI3770954.1"/>
    </source>
</evidence>
<dbReference type="Proteomes" id="UP001055879">
    <property type="component" value="Linkage Group LG01"/>
</dbReference>
<comment type="caution">
    <text evidence="1">The sequence shown here is derived from an EMBL/GenBank/DDBJ whole genome shotgun (WGS) entry which is preliminary data.</text>
</comment>
<evidence type="ECO:0000313" key="2">
    <source>
        <dbReference type="Proteomes" id="UP001055879"/>
    </source>
</evidence>
<gene>
    <name evidence="1" type="ORF">L6452_02102</name>
</gene>
<accession>A0ACB9FI71</accession>
<name>A0ACB9FI71_ARCLA</name>
<protein>
    <submittedName>
        <fullName evidence="1">Uncharacterized protein</fullName>
    </submittedName>
</protein>
<organism evidence="1 2">
    <name type="scientific">Arctium lappa</name>
    <name type="common">Greater burdock</name>
    <name type="synonym">Lappa major</name>
    <dbReference type="NCBI Taxonomy" id="4217"/>
    <lineage>
        <taxon>Eukaryota</taxon>
        <taxon>Viridiplantae</taxon>
        <taxon>Streptophyta</taxon>
        <taxon>Embryophyta</taxon>
        <taxon>Tracheophyta</taxon>
        <taxon>Spermatophyta</taxon>
        <taxon>Magnoliopsida</taxon>
        <taxon>eudicotyledons</taxon>
        <taxon>Gunneridae</taxon>
        <taxon>Pentapetalae</taxon>
        <taxon>asterids</taxon>
        <taxon>campanulids</taxon>
        <taxon>Asterales</taxon>
        <taxon>Asteraceae</taxon>
        <taxon>Carduoideae</taxon>
        <taxon>Cardueae</taxon>
        <taxon>Arctiinae</taxon>
        <taxon>Arctium</taxon>
    </lineage>
</organism>